<evidence type="ECO:0000313" key="3">
    <source>
        <dbReference type="Proteomes" id="UP000019277"/>
    </source>
</evidence>
<evidence type="ECO:0000256" key="1">
    <source>
        <dbReference type="SAM" id="MobiDB-lite"/>
    </source>
</evidence>
<comment type="caution">
    <text evidence="2">The sequence shown here is derived from an EMBL/GenBank/DDBJ whole genome shotgun (WGS) entry which is preliminary data.</text>
</comment>
<protein>
    <submittedName>
        <fullName evidence="2">Uncharacterized protein</fullName>
    </submittedName>
</protein>
<dbReference type="PATRIC" id="fig|909613.9.peg.6415"/>
<feature type="region of interest" description="Disordered" evidence="1">
    <location>
        <begin position="1"/>
        <end position="83"/>
    </location>
</feature>
<reference evidence="2 3" key="1">
    <citation type="journal article" date="2014" name="Genome Announc.">
        <title>Draft Genome Sequence of the Antitrypanosomally Active Sponge-Associated Bacterium Actinokineospora sp. Strain EG49.</title>
        <authorList>
            <person name="Harjes J."/>
            <person name="Ryu T."/>
            <person name="Abdelmohsen U.R."/>
            <person name="Moitinho-Silva L."/>
            <person name="Horn H."/>
            <person name="Ravasi T."/>
            <person name="Hentschel U."/>
        </authorList>
    </citation>
    <scope>NUCLEOTIDE SEQUENCE [LARGE SCALE GENOMIC DNA]</scope>
    <source>
        <strain evidence="2 3">EG49</strain>
    </source>
</reference>
<dbReference type="STRING" id="909613.UO65_6420"/>
<dbReference type="AlphaFoldDB" id="W7ICP1"/>
<name>W7ICP1_9PSEU</name>
<dbReference type="EMBL" id="AYXG01000244">
    <property type="protein sequence ID" value="EWC58278.1"/>
    <property type="molecule type" value="Genomic_DNA"/>
</dbReference>
<evidence type="ECO:0000313" key="2">
    <source>
        <dbReference type="EMBL" id="EWC58278.1"/>
    </source>
</evidence>
<accession>W7ICP1</accession>
<feature type="compositionally biased region" description="Pro residues" evidence="1">
    <location>
        <begin position="18"/>
        <end position="29"/>
    </location>
</feature>
<sequence length="83" mass="9092">MGRPGLTRTTGPGTSTPGRPPRSPPPPAATPARPAPGADRRPRRAPPRWAIRSKWERRRGKMGSRPLAGQAWRPTRRTGSPRD</sequence>
<proteinExistence type="predicted"/>
<dbReference type="Proteomes" id="UP000019277">
    <property type="component" value="Unassembled WGS sequence"/>
</dbReference>
<feature type="compositionally biased region" description="Low complexity" evidence="1">
    <location>
        <begin position="1"/>
        <end position="17"/>
    </location>
</feature>
<keyword evidence="3" id="KW-1185">Reference proteome</keyword>
<gene>
    <name evidence="2" type="ORF">UO65_6420</name>
</gene>
<organism evidence="2 3">
    <name type="scientific">Actinokineospora spheciospongiae</name>
    <dbReference type="NCBI Taxonomy" id="909613"/>
    <lineage>
        <taxon>Bacteria</taxon>
        <taxon>Bacillati</taxon>
        <taxon>Actinomycetota</taxon>
        <taxon>Actinomycetes</taxon>
        <taxon>Pseudonocardiales</taxon>
        <taxon>Pseudonocardiaceae</taxon>
        <taxon>Actinokineospora</taxon>
    </lineage>
</organism>